<dbReference type="KEGG" id="tfr:BR63_06680"/>
<evidence type="ECO:0000256" key="2">
    <source>
        <dbReference type="ARBA" id="ARBA00022448"/>
    </source>
</evidence>
<keyword evidence="12" id="KW-1185">Reference proteome</keyword>
<feature type="transmembrane region" description="Helical" evidence="9">
    <location>
        <begin position="59"/>
        <end position="77"/>
    </location>
</feature>
<keyword evidence="4" id="KW-0997">Cell inner membrane</keyword>
<organism evidence="11 12">
    <name type="scientific">Thermanaerosceptrum fracticalcis</name>
    <dbReference type="NCBI Taxonomy" id="1712410"/>
    <lineage>
        <taxon>Bacteria</taxon>
        <taxon>Bacillati</taxon>
        <taxon>Bacillota</taxon>
        <taxon>Clostridia</taxon>
        <taxon>Eubacteriales</taxon>
        <taxon>Peptococcaceae</taxon>
        <taxon>Thermanaerosceptrum</taxon>
    </lineage>
</organism>
<gene>
    <name evidence="11" type="ORF">BR63_06680</name>
</gene>
<evidence type="ECO:0000259" key="10">
    <source>
        <dbReference type="Pfam" id="PF04290"/>
    </source>
</evidence>
<dbReference type="RefSeq" id="WP_034424391.1">
    <property type="nucleotide sequence ID" value="NZ_CP045798.1"/>
</dbReference>
<name>A0A7G6E1S5_THEFR</name>
<evidence type="ECO:0000256" key="9">
    <source>
        <dbReference type="SAM" id="Phobius"/>
    </source>
</evidence>
<evidence type="ECO:0000256" key="3">
    <source>
        <dbReference type="ARBA" id="ARBA00022475"/>
    </source>
</evidence>
<sequence length="169" mass="19092">MAKKLIYKLHSTVGVISDKLNSIAEIISIIIGIVLLGSLSMGVFSRYVIKNPYIWTEEIARFCMIWLTFIGGSVAMKQRELVNFSVLIDSIPAKFSKFLRLVNTLLIILFIAIFLRYGIDALKLFMRMKASATGLSLFWPSVGLYLGAIFMLVHSIHMLLEQAISMRKN</sequence>
<keyword evidence="7 9" id="KW-0472">Membrane</keyword>
<dbReference type="InterPro" id="IPR055348">
    <property type="entry name" value="DctQ"/>
</dbReference>
<proteinExistence type="inferred from homology"/>
<comment type="similarity">
    <text evidence="8">Belongs to the TRAP transporter small permease family.</text>
</comment>
<accession>A0A7G6E1S5</accession>
<evidence type="ECO:0000256" key="6">
    <source>
        <dbReference type="ARBA" id="ARBA00022989"/>
    </source>
</evidence>
<feature type="domain" description="Tripartite ATP-independent periplasmic transporters DctQ component" evidence="10">
    <location>
        <begin position="37"/>
        <end position="162"/>
    </location>
</feature>
<dbReference type="AlphaFoldDB" id="A0A7G6E1S5"/>
<evidence type="ECO:0000313" key="12">
    <source>
        <dbReference type="Proteomes" id="UP000515847"/>
    </source>
</evidence>
<dbReference type="Proteomes" id="UP000515847">
    <property type="component" value="Chromosome"/>
</dbReference>
<evidence type="ECO:0000256" key="5">
    <source>
        <dbReference type="ARBA" id="ARBA00022692"/>
    </source>
</evidence>
<protein>
    <submittedName>
        <fullName evidence="11">TRAP transporter small permease subunit</fullName>
    </submittedName>
</protein>
<feature type="transmembrane region" description="Helical" evidence="9">
    <location>
        <begin position="20"/>
        <end position="39"/>
    </location>
</feature>
<dbReference type="OrthoDB" id="2086825at2"/>
<dbReference type="EMBL" id="CP045798">
    <property type="protein sequence ID" value="QNB46029.1"/>
    <property type="molecule type" value="Genomic_DNA"/>
</dbReference>
<dbReference type="GO" id="GO:0022857">
    <property type="term" value="F:transmembrane transporter activity"/>
    <property type="evidence" value="ECO:0007669"/>
    <property type="project" value="TreeGrafter"/>
</dbReference>
<dbReference type="GO" id="GO:0005886">
    <property type="term" value="C:plasma membrane"/>
    <property type="evidence" value="ECO:0007669"/>
    <property type="project" value="UniProtKB-SubCell"/>
</dbReference>
<dbReference type="GO" id="GO:0015740">
    <property type="term" value="P:C4-dicarboxylate transport"/>
    <property type="evidence" value="ECO:0007669"/>
    <property type="project" value="TreeGrafter"/>
</dbReference>
<dbReference type="PANTHER" id="PTHR35011">
    <property type="entry name" value="2,3-DIKETO-L-GULONATE TRAP TRANSPORTER SMALL PERMEASE PROTEIN YIAM"/>
    <property type="match status" value="1"/>
</dbReference>
<feature type="transmembrane region" description="Helical" evidence="9">
    <location>
        <begin position="98"/>
        <end position="117"/>
    </location>
</feature>
<dbReference type="PANTHER" id="PTHR35011:SF2">
    <property type="entry name" value="2,3-DIKETO-L-GULONATE TRAP TRANSPORTER SMALL PERMEASE PROTEIN YIAM"/>
    <property type="match status" value="1"/>
</dbReference>
<comment type="subcellular location">
    <subcellularLocation>
        <location evidence="1">Cell inner membrane</location>
        <topology evidence="1">Multi-pass membrane protein</topology>
    </subcellularLocation>
</comment>
<keyword evidence="3" id="KW-1003">Cell membrane</keyword>
<evidence type="ECO:0000256" key="7">
    <source>
        <dbReference type="ARBA" id="ARBA00023136"/>
    </source>
</evidence>
<keyword evidence="6 9" id="KW-1133">Transmembrane helix</keyword>
<dbReference type="Pfam" id="PF04290">
    <property type="entry name" value="DctQ"/>
    <property type="match status" value="1"/>
</dbReference>
<evidence type="ECO:0000256" key="4">
    <source>
        <dbReference type="ARBA" id="ARBA00022519"/>
    </source>
</evidence>
<evidence type="ECO:0000256" key="8">
    <source>
        <dbReference type="ARBA" id="ARBA00038436"/>
    </source>
</evidence>
<evidence type="ECO:0000256" key="1">
    <source>
        <dbReference type="ARBA" id="ARBA00004429"/>
    </source>
</evidence>
<keyword evidence="2" id="KW-0813">Transport</keyword>
<feature type="transmembrane region" description="Helical" evidence="9">
    <location>
        <begin position="137"/>
        <end position="160"/>
    </location>
</feature>
<evidence type="ECO:0000313" key="11">
    <source>
        <dbReference type="EMBL" id="QNB46029.1"/>
    </source>
</evidence>
<dbReference type="InterPro" id="IPR007387">
    <property type="entry name" value="TRAP_DctQ"/>
</dbReference>
<reference evidence="11 12" key="1">
    <citation type="journal article" date="2019" name="Front. Microbiol.">
        <title>Thermoanaerosceptrum fracticalcis gen. nov. sp. nov., a Novel Fumarate-Fermenting Microorganism From a Deep Fractured Carbonate Aquifer of the US Great Basin.</title>
        <authorList>
            <person name="Hamilton-Brehm S.D."/>
            <person name="Stewart L.E."/>
            <person name="Zavarin M."/>
            <person name="Caldwell M."/>
            <person name="Lawson P.A."/>
            <person name="Onstott T.C."/>
            <person name="Grzymski J."/>
            <person name="Neveux I."/>
            <person name="Lollar B.S."/>
            <person name="Russell C.E."/>
            <person name="Moser D.P."/>
        </authorList>
    </citation>
    <scope>NUCLEOTIDE SEQUENCE [LARGE SCALE GENOMIC DNA]</scope>
    <source>
        <strain evidence="11 12">DRI-13</strain>
    </source>
</reference>
<keyword evidence="5 9" id="KW-0812">Transmembrane</keyword>